<dbReference type="GO" id="GO:0004312">
    <property type="term" value="F:fatty acid synthase activity"/>
    <property type="evidence" value="ECO:0007669"/>
    <property type="project" value="TreeGrafter"/>
</dbReference>
<reference evidence="4" key="1">
    <citation type="journal article" date="2020" name="Phytopathology">
        <title>Genome sequence and comparative analysis of Colletotrichum gloeosporioides isolated from Liriodendron leaves.</title>
        <authorList>
            <person name="Fu F.F."/>
            <person name="Hao Z."/>
            <person name="Wang P."/>
            <person name="Lu Y."/>
            <person name="Xue L.J."/>
            <person name="Wei G."/>
            <person name="Tian Y."/>
            <person name="Baishi H."/>
            <person name="Xu H."/>
            <person name="Shi J."/>
            <person name="Cheng T."/>
            <person name="Wang G."/>
            <person name="Yi Y."/>
            <person name="Chen J."/>
        </authorList>
    </citation>
    <scope>NUCLEOTIDE SEQUENCE</scope>
    <source>
        <strain evidence="4">Lc1</strain>
    </source>
</reference>
<protein>
    <submittedName>
        <fullName evidence="4">Reducing polyketide synthase FUB1</fullName>
    </submittedName>
</protein>
<dbReference type="InterPro" id="IPR016039">
    <property type="entry name" value="Thiolase-like"/>
</dbReference>
<dbReference type="PANTHER" id="PTHR43775:SF37">
    <property type="entry name" value="SI:DKEY-61P9.11"/>
    <property type="match status" value="1"/>
</dbReference>
<dbReference type="Pfam" id="PF00109">
    <property type="entry name" value="ketoacyl-synt"/>
    <property type="match status" value="1"/>
</dbReference>
<feature type="domain" description="Beta-ketoacyl synthase-like N-terminal" evidence="3">
    <location>
        <begin position="44"/>
        <end position="83"/>
    </location>
</feature>
<dbReference type="RefSeq" id="XP_045265000.1">
    <property type="nucleotide sequence ID" value="XM_045415186.1"/>
</dbReference>
<comment type="caution">
    <text evidence="4">The sequence shown here is derived from an EMBL/GenBank/DDBJ whole genome shotgun (WGS) entry which is preliminary data.</text>
</comment>
<dbReference type="EMBL" id="WVTB01000039">
    <property type="protein sequence ID" value="KAF3805841.1"/>
    <property type="molecule type" value="Genomic_DNA"/>
</dbReference>
<dbReference type="GO" id="GO:0044550">
    <property type="term" value="P:secondary metabolite biosynthetic process"/>
    <property type="evidence" value="ECO:0007669"/>
    <property type="project" value="TreeGrafter"/>
</dbReference>
<keyword evidence="1" id="KW-0596">Phosphopantetheine</keyword>
<organism evidence="4 5">
    <name type="scientific">Colletotrichum gloeosporioides</name>
    <name type="common">Anthracnose fungus</name>
    <name type="synonym">Glomerella cingulata</name>
    <dbReference type="NCBI Taxonomy" id="474922"/>
    <lineage>
        <taxon>Eukaryota</taxon>
        <taxon>Fungi</taxon>
        <taxon>Dikarya</taxon>
        <taxon>Ascomycota</taxon>
        <taxon>Pezizomycotina</taxon>
        <taxon>Sordariomycetes</taxon>
        <taxon>Hypocreomycetidae</taxon>
        <taxon>Glomerellales</taxon>
        <taxon>Glomerellaceae</taxon>
        <taxon>Colletotrichum</taxon>
        <taxon>Colletotrichum gloeosporioides species complex</taxon>
    </lineage>
</organism>
<dbReference type="InterPro" id="IPR050091">
    <property type="entry name" value="PKS_NRPS_Biosynth_Enz"/>
</dbReference>
<evidence type="ECO:0000256" key="1">
    <source>
        <dbReference type="ARBA" id="ARBA00022450"/>
    </source>
</evidence>
<dbReference type="AlphaFoldDB" id="A0A8H4CL60"/>
<dbReference type="Gene3D" id="3.40.47.10">
    <property type="match status" value="1"/>
</dbReference>
<sequence>MASTAIAPPSRRRAPRVWWLRTWPARVSTSGSQRGPWRVFNIRLAKLTFLNAEGHKNSFGADDDAFSRSEGAGALVLKRLGKALAERDSFRAVIQTTGTNSDGWTECVTMPSDE</sequence>
<dbReference type="GeneID" id="69022503"/>
<accession>A0A8H4CL60</accession>
<evidence type="ECO:0000256" key="2">
    <source>
        <dbReference type="ARBA" id="ARBA00022553"/>
    </source>
</evidence>
<dbReference type="GO" id="GO:0006633">
    <property type="term" value="P:fatty acid biosynthetic process"/>
    <property type="evidence" value="ECO:0007669"/>
    <property type="project" value="TreeGrafter"/>
</dbReference>
<keyword evidence="5" id="KW-1185">Reference proteome</keyword>
<proteinExistence type="predicted"/>
<dbReference type="SUPFAM" id="SSF53901">
    <property type="entry name" value="Thiolase-like"/>
    <property type="match status" value="1"/>
</dbReference>
<reference evidence="4" key="2">
    <citation type="submission" date="2020-03" db="EMBL/GenBank/DDBJ databases">
        <authorList>
            <person name="Fu F.-F."/>
            <person name="Chen J."/>
        </authorList>
    </citation>
    <scope>NUCLEOTIDE SEQUENCE</scope>
    <source>
        <strain evidence="4">Lc1</strain>
    </source>
</reference>
<name>A0A8H4CL60_COLGL</name>
<keyword evidence="2" id="KW-0597">Phosphoprotein</keyword>
<dbReference type="InterPro" id="IPR014030">
    <property type="entry name" value="Ketoacyl_synth_N"/>
</dbReference>
<dbReference type="Proteomes" id="UP000613401">
    <property type="component" value="Unassembled WGS sequence"/>
</dbReference>
<gene>
    <name evidence="4" type="ORF">GCG54_00015400</name>
</gene>
<evidence type="ECO:0000313" key="4">
    <source>
        <dbReference type="EMBL" id="KAF3805841.1"/>
    </source>
</evidence>
<evidence type="ECO:0000259" key="3">
    <source>
        <dbReference type="Pfam" id="PF00109"/>
    </source>
</evidence>
<evidence type="ECO:0000313" key="5">
    <source>
        <dbReference type="Proteomes" id="UP000613401"/>
    </source>
</evidence>
<dbReference type="PANTHER" id="PTHR43775">
    <property type="entry name" value="FATTY ACID SYNTHASE"/>
    <property type="match status" value="1"/>
</dbReference>